<evidence type="ECO:0000256" key="8">
    <source>
        <dbReference type="SAM" id="MobiDB-lite"/>
    </source>
</evidence>
<dbReference type="GO" id="GO:0010008">
    <property type="term" value="C:endosome membrane"/>
    <property type="evidence" value="ECO:0007669"/>
    <property type="project" value="UniProtKB-SubCell"/>
</dbReference>
<accession>A0AAE1CVT3</accession>
<keyword evidence="5 9" id="KW-1133">Transmembrane helix</keyword>
<keyword evidence="13" id="KW-1185">Reference proteome</keyword>
<feature type="domain" description="MRH" evidence="11">
    <location>
        <begin position="477"/>
        <end position="624"/>
    </location>
</feature>
<dbReference type="SUPFAM" id="SSF50911">
    <property type="entry name" value="Mannose 6-phosphate receptor domain"/>
    <property type="match status" value="15"/>
</dbReference>
<evidence type="ECO:0000256" key="9">
    <source>
        <dbReference type="SAM" id="Phobius"/>
    </source>
</evidence>
<feature type="domain" description="MRH" evidence="11">
    <location>
        <begin position="1981"/>
        <end position="2132"/>
    </location>
</feature>
<dbReference type="PANTHER" id="PTHR15071">
    <property type="entry name" value="MANNOSE-6-PHOSPHATE RECEPTOR FAMILY MEMBER"/>
    <property type="match status" value="1"/>
</dbReference>
<feature type="domain" description="MRH" evidence="11">
    <location>
        <begin position="1235"/>
        <end position="1376"/>
    </location>
</feature>
<sequence length="2413" mass="266049">MEALDVPGRLLLCLILVWPANLALSDDCKFGEYDLSEIQAFSPWFVRNDEINATLEISLCSKLDQDVSHGNNKCPDNTAVCAHYDDGRAVSYGQYSSEHKSDETTKGENAELLVMLSGEKCTENELYSYTSIFYFKCGKTLGHPRHLGDFSCITHFEWESYIFCKDIHVPDKEVPCTVVNQDKGHMIDLSPLTKLTGAYLVDADNTHHSKIYINVCRDISPGTLADDPVKKCPKGAGSCQILGDQAKNFGEPTTKLEATEDGAKLVYTVKEKSDNPFETPTTTINFRCPQRGGSKDPVLLTDFLLGIEIDWVTEYACPVKSINSNSCQLTMAEHNIDIDLTPLKRAEFHPYKVNVTDGNDQYEYFINVCEVLGSSCGKKISGLSSVCQRKIGTQDSWSAGEKRFTTLRYSDNQLTMEMKNGDSCHTHFRRVTTIDFLCNKTAVNDGQGYPKFVSHDQCSYFFVWDTKYACVDAMMDDTCAVEAEGKKYDLSSLVREKGENWEVITGENEEDGLTYYLNVCHDVLNTDATKNCPQGAAVCTTTTGKDGAISLGSYKQSLSYDKTSKSLRLVYTDGSKTGSNCVRTTTINFYCSPGNVESAPRLIHRSEDDCHHEIEWHTSAACVVSRKIGTDCKVYDDNLGFTFDLNPLRKDAGYSILGRDGYQYWINVCDAVKHTYCQSTPHDNAAICQINLKGIKEQIKVASPSTKLEYFDGILNLTYTGGEPYRDPNHTPRQAEIAFICDMAAGAGSPKFLEEKEFTYAFEWRTHYACPTQPIECAVTDDKTHKQYDLSRLAKVTENWQVEDGDGTNIKRFYINVCRPIVPVASCSPFGSVCATNIDQNGKETLFHGNLGRSENAPEVEKYITGVKLTYTNGGICKQSDGTNNFFKTSIHFDCVPGKVAGGPNTVKLINPCEYSILWETEAACAIDSVTNFDTNRTDCSVQDPNSDFIFNLNPLAKAGGYSVTAGSKSYKLNICDTLPDDTCGKLENKYASSVCEVDTSGNSSPKASLEGSSLEYTSQEEMTLTYKGEFNSVSGAQQMYILNFFCDHKAHNPVIQFDSSGIMSTTFRINTALACAPKPVSCVVQDSKGQQFDLSSLARKDDNWIVIDTRETHSDLRYHINVCRPVNPTKSMTCPGGAVGGCQTSSGGDVSFNMGYVQSEPVLSNSSAAITLLYKGGDKCHVGKEKESFRSTRIIFFCDNTEHGPVFHAESDTCEYIFFWRTPSACAQQIITGSDCKVTDPLYNYEFDLNPLKKASGHYDVPGADYRFLLNVCGNLDGAPEPCADARTGACQTSGGLTTPIVAGQYNTHLEYNSGVISLTYVGGKDKCHGKYERSTVIDFVCHHDQSGDAGPRYLDEKADCTYTFEWPTRAACPPHQVTDCVLQVGDKTFDLTRLSKADGNYERAYNSSNELFILNVCRSLVHKKGQTCPSYSAACRIDLSERDPKKRFHSLGEVTSHSLTYQEESEVLTLRYENGETCGNTKKRRSTVVLFSCDKSSDALGTPGGHSVLNDCEDLFVWTSSAACPLVKQEKVDKLEQDKSFGDCRVVNPNTGYEFDLSSLRKVEGYTTYDRNGHEYNLNVCGWLSSQSKCSNGTGSCQVSMTGDKKSVNAGKANAHLSYDSGVLTLQYSDGEICSKKNVPRITYINFVCQPGEGNGVPVFIDSSDDCLYYFDWHTQLACEKEVKCSVDTPAGYTLDFSPLIKKTGKYNVIPSRAGGHQPSGLIYINLCRPLNPIFGTLCPAGSGACLVKDDKAVSLGHIDQGMTYDKNLRHTRIYYTNGDPCPINKKRNITSAIILTCGADENSEPREEGMSDDCEYLFLWETPQACEGNRTQKFFPNCSFYDHARQRVYDLSSLSEVFEVKSSHGGTFNLQPCGGLKEKGEVGDTSCAGAAVCKTGSGSNDGSYGTISHGLFQQGSSFLQLMFSQGRQCGKGNQKAITTIYFYCDRSAGKGVPEIFEEEDCEVTFRWMTNLICPPQREECIVTNKGSLFDFSFLSRDVGSWNYTDENKNLFWLNLCQSLRGKAVSTGCPPEAAVCRKSSDGKINMLGRLDSQKVSAVGESPLKTKLTVEYSEGDPDACSSSYRHRSNLSPKVIITLICGPTIGAPVLLSTSEAECEFNFVWKSKMACAVGFDLQPLSVKSGIVHDERTGKDVDLNSLFERTSNIEIPVENKKYIINIGRNVLLETDNSQTSSCRKASVCQVEPATNSYRDIGTFSTGSFYMEDDRLEVVFKSSEKCAGRSNVFVSSTITFSCKEGETKSLPQFLDKSGDCAYMFNWDTDVVCENLDIAILNADSSGKGGINADAKSAHGGITVLIIVSIAVILVLAGILVLILHNPQRRSTVAHKLGRLIMCKKGPDSPIIYSRLSQADAGLDDPLNPFNEPDEENEIDTNNLPVQAESFHDDSDEDMLL</sequence>
<dbReference type="GO" id="GO:0038023">
    <property type="term" value="F:signaling receptor activity"/>
    <property type="evidence" value="ECO:0007669"/>
    <property type="project" value="InterPro"/>
</dbReference>
<feature type="domain" description="MRH" evidence="11">
    <location>
        <begin position="325"/>
        <end position="472"/>
    </location>
</feature>
<gene>
    <name evidence="12" type="ORF">RRG08_040262</name>
</gene>
<dbReference type="Pfam" id="PF00878">
    <property type="entry name" value="CIMR"/>
    <property type="match status" value="15"/>
</dbReference>
<evidence type="ECO:0000256" key="1">
    <source>
        <dbReference type="ARBA" id="ARBA00004308"/>
    </source>
</evidence>
<dbReference type="InterPro" id="IPR000479">
    <property type="entry name" value="CIMR_rpt"/>
</dbReference>
<evidence type="ECO:0000259" key="11">
    <source>
        <dbReference type="PROSITE" id="PS51914"/>
    </source>
</evidence>
<feature type="domain" description="MRH" evidence="11">
    <location>
        <begin position="1544"/>
        <end position="1683"/>
    </location>
</feature>
<evidence type="ECO:0000256" key="3">
    <source>
        <dbReference type="ARBA" id="ARBA00022692"/>
    </source>
</evidence>
<reference evidence="12" key="1">
    <citation type="journal article" date="2023" name="G3 (Bethesda)">
        <title>A reference genome for the long-term kleptoplast-retaining sea slug Elysia crispata morphotype clarki.</title>
        <authorList>
            <person name="Eastman K.E."/>
            <person name="Pendleton A.L."/>
            <person name="Shaikh M.A."/>
            <person name="Suttiyut T."/>
            <person name="Ogas R."/>
            <person name="Tomko P."/>
            <person name="Gavelis G."/>
            <person name="Widhalm J.R."/>
            <person name="Wisecaver J.H."/>
        </authorList>
    </citation>
    <scope>NUCLEOTIDE SEQUENCE</scope>
    <source>
        <strain evidence="12">ECLA1</strain>
    </source>
</reference>
<keyword evidence="4 10" id="KW-0732">Signal</keyword>
<proteinExistence type="predicted"/>
<feature type="domain" description="MRH" evidence="11">
    <location>
        <begin position="775"/>
        <end position="927"/>
    </location>
</feature>
<feature type="domain" description="MRH" evidence="11">
    <location>
        <begin position="630"/>
        <end position="772"/>
    </location>
</feature>
<feature type="domain" description="MRH" evidence="11">
    <location>
        <begin position="2137"/>
        <end position="2287"/>
    </location>
</feature>
<evidence type="ECO:0000256" key="7">
    <source>
        <dbReference type="ARBA" id="ARBA00023157"/>
    </source>
</evidence>
<dbReference type="GO" id="GO:0005537">
    <property type="term" value="F:D-mannose binding"/>
    <property type="evidence" value="ECO:0007669"/>
    <property type="project" value="InterPro"/>
</dbReference>
<protein>
    <recommendedName>
        <fullName evidence="11">MRH domain-containing protein</fullName>
    </recommendedName>
</protein>
<feature type="domain" description="MRH" evidence="11">
    <location>
        <begin position="1685"/>
        <end position="1831"/>
    </location>
</feature>
<dbReference type="SMART" id="SM01404">
    <property type="entry name" value="CIMR"/>
    <property type="match status" value="14"/>
</dbReference>
<feature type="domain" description="MRH" evidence="11">
    <location>
        <begin position="938"/>
        <end position="1078"/>
    </location>
</feature>
<name>A0AAE1CVT3_9GAST</name>
<feature type="signal peptide" evidence="10">
    <location>
        <begin position="1"/>
        <end position="25"/>
    </location>
</feature>
<feature type="chain" id="PRO_5041997602" description="MRH domain-containing protein" evidence="10">
    <location>
        <begin position="26"/>
        <end position="2413"/>
    </location>
</feature>
<evidence type="ECO:0000256" key="4">
    <source>
        <dbReference type="ARBA" id="ARBA00022729"/>
    </source>
</evidence>
<comment type="subcellular location">
    <subcellularLocation>
        <location evidence="1">Endomembrane system</location>
    </subcellularLocation>
</comment>
<dbReference type="GO" id="GO:0007041">
    <property type="term" value="P:lysosomal transport"/>
    <property type="evidence" value="ECO:0007669"/>
    <property type="project" value="InterPro"/>
</dbReference>
<keyword evidence="3 9" id="KW-0812">Transmembrane</keyword>
<evidence type="ECO:0000313" key="12">
    <source>
        <dbReference type="EMBL" id="KAK3738604.1"/>
    </source>
</evidence>
<dbReference type="Proteomes" id="UP001283361">
    <property type="component" value="Unassembled WGS sequence"/>
</dbReference>
<dbReference type="InterPro" id="IPR044865">
    <property type="entry name" value="MRH_dom"/>
</dbReference>
<evidence type="ECO:0000256" key="6">
    <source>
        <dbReference type="ARBA" id="ARBA00023136"/>
    </source>
</evidence>
<evidence type="ECO:0000313" key="13">
    <source>
        <dbReference type="Proteomes" id="UP001283361"/>
    </source>
</evidence>
<evidence type="ECO:0000256" key="2">
    <source>
        <dbReference type="ARBA" id="ARBA00022448"/>
    </source>
</evidence>
<dbReference type="PANTHER" id="PTHR15071:SF0">
    <property type="entry name" value="MANNOSE 6-PHOSPHATE RECEPTOR-LIKE PROTEIN 1"/>
    <property type="match status" value="1"/>
</dbReference>
<dbReference type="PROSITE" id="PS51914">
    <property type="entry name" value="MRH"/>
    <property type="match status" value="15"/>
</dbReference>
<feature type="domain" description="MRH" evidence="11">
    <location>
        <begin position="174"/>
        <end position="319"/>
    </location>
</feature>
<keyword evidence="2" id="KW-0813">Transport</keyword>
<evidence type="ECO:0000256" key="10">
    <source>
        <dbReference type="SAM" id="SignalP"/>
    </source>
</evidence>
<feature type="domain" description="MRH" evidence="11">
    <location>
        <begin position="26"/>
        <end position="166"/>
    </location>
</feature>
<keyword evidence="7" id="KW-1015">Disulfide bond</keyword>
<keyword evidence="6 9" id="KW-0472">Membrane</keyword>
<dbReference type="EMBL" id="JAWDGP010006589">
    <property type="protein sequence ID" value="KAK3738604.1"/>
    <property type="molecule type" value="Genomic_DNA"/>
</dbReference>
<dbReference type="Gene3D" id="2.70.130.10">
    <property type="entry name" value="Mannose-6-phosphate receptor binding domain"/>
    <property type="match status" value="15"/>
</dbReference>
<feature type="region of interest" description="Disordered" evidence="8">
    <location>
        <begin position="2376"/>
        <end position="2413"/>
    </location>
</feature>
<dbReference type="GO" id="GO:0005802">
    <property type="term" value="C:trans-Golgi network"/>
    <property type="evidence" value="ECO:0007669"/>
    <property type="project" value="TreeGrafter"/>
</dbReference>
<feature type="domain" description="MRH" evidence="11">
    <location>
        <begin position="1380"/>
        <end position="1528"/>
    </location>
</feature>
<organism evidence="12 13">
    <name type="scientific">Elysia crispata</name>
    <name type="common">lettuce slug</name>
    <dbReference type="NCBI Taxonomy" id="231223"/>
    <lineage>
        <taxon>Eukaryota</taxon>
        <taxon>Metazoa</taxon>
        <taxon>Spiralia</taxon>
        <taxon>Lophotrochozoa</taxon>
        <taxon>Mollusca</taxon>
        <taxon>Gastropoda</taxon>
        <taxon>Heterobranchia</taxon>
        <taxon>Euthyneura</taxon>
        <taxon>Panpulmonata</taxon>
        <taxon>Sacoglossa</taxon>
        <taxon>Placobranchoidea</taxon>
        <taxon>Plakobranchidae</taxon>
        <taxon>Elysia</taxon>
    </lineage>
</organism>
<dbReference type="InterPro" id="IPR009011">
    <property type="entry name" value="Man6P_isomerase_rcpt-bd_dom_sf"/>
</dbReference>
<feature type="domain" description="MRH" evidence="11">
    <location>
        <begin position="1081"/>
        <end position="1229"/>
    </location>
</feature>
<comment type="caution">
    <text evidence="12">The sequence shown here is derived from an EMBL/GenBank/DDBJ whole genome shotgun (WGS) entry which is preliminary data.</text>
</comment>
<dbReference type="FunFam" id="2.70.130.10:FF:000016">
    <property type="entry name" value="Insulin-like growth factor 2 receptor"/>
    <property type="match status" value="2"/>
</dbReference>
<evidence type="ECO:0000256" key="5">
    <source>
        <dbReference type="ARBA" id="ARBA00022989"/>
    </source>
</evidence>
<feature type="transmembrane region" description="Helical" evidence="9">
    <location>
        <begin position="2314"/>
        <end position="2336"/>
    </location>
</feature>
<dbReference type="FunFam" id="2.70.130.10:FF:000005">
    <property type="entry name" value="Insulin-like growth factor 2 receptor"/>
    <property type="match status" value="1"/>
</dbReference>
<feature type="domain" description="MRH" evidence="11">
    <location>
        <begin position="1839"/>
        <end position="1978"/>
    </location>
</feature>
<dbReference type="GO" id="GO:0000139">
    <property type="term" value="C:Golgi membrane"/>
    <property type="evidence" value="ECO:0007669"/>
    <property type="project" value="UniProtKB-SubCell"/>
</dbReference>